<reference evidence="1" key="1">
    <citation type="submission" date="2023-01" db="EMBL/GenBank/DDBJ databases">
        <title>Exophiala dermititidis isolated from Cystic Fibrosis Patient.</title>
        <authorList>
            <person name="Kurbessoian T."/>
            <person name="Crocker A."/>
            <person name="Murante D."/>
            <person name="Hogan D.A."/>
            <person name="Stajich J.E."/>
        </authorList>
    </citation>
    <scope>NUCLEOTIDE SEQUENCE</scope>
    <source>
        <strain evidence="1">Ex8</strain>
    </source>
</reference>
<dbReference type="AlphaFoldDB" id="A0AAN6EVJ1"/>
<gene>
    <name evidence="1" type="ORF">HRR80_005388</name>
</gene>
<sequence length="105" mass="11452">MTAQLHSPPNLNASPVGQQFCSPNPAGCTLLGHGGLSDMSLGNNWQGPSMATCSWEVTLGCDEKASFDLYSDYLLKMDIPSETPNRETRYNKDRLISQTTLVPCE</sequence>
<comment type="caution">
    <text evidence="1">The sequence shown here is derived from an EMBL/GenBank/DDBJ whole genome shotgun (WGS) entry which is preliminary data.</text>
</comment>
<accession>A0AAN6EVJ1</accession>
<dbReference type="Proteomes" id="UP001161757">
    <property type="component" value="Unassembled WGS sequence"/>
</dbReference>
<protein>
    <submittedName>
        <fullName evidence="1">Uncharacterized protein</fullName>
    </submittedName>
</protein>
<evidence type="ECO:0000313" key="1">
    <source>
        <dbReference type="EMBL" id="KAJ8990612.1"/>
    </source>
</evidence>
<dbReference type="EMBL" id="JAJGCB010000010">
    <property type="protein sequence ID" value="KAJ8990612.1"/>
    <property type="molecule type" value="Genomic_DNA"/>
</dbReference>
<proteinExistence type="predicted"/>
<name>A0AAN6EVJ1_EXODE</name>
<organism evidence="1 2">
    <name type="scientific">Exophiala dermatitidis</name>
    <name type="common">Black yeast-like fungus</name>
    <name type="synonym">Wangiella dermatitidis</name>
    <dbReference type="NCBI Taxonomy" id="5970"/>
    <lineage>
        <taxon>Eukaryota</taxon>
        <taxon>Fungi</taxon>
        <taxon>Dikarya</taxon>
        <taxon>Ascomycota</taxon>
        <taxon>Pezizomycotina</taxon>
        <taxon>Eurotiomycetes</taxon>
        <taxon>Chaetothyriomycetidae</taxon>
        <taxon>Chaetothyriales</taxon>
        <taxon>Herpotrichiellaceae</taxon>
        <taxon>Exophiala</taxon>
    </lineage>
</organism>
<evidence type="ECO:0000313" key="2">
    <source>
        <dbReference type="Proteomes" id="UP001161757"/>
    </source>
</evidence>